<protein>
    <recommendedName>
        <fullName evidence="1">Cyclin C-terminal domain-containing protein</fullName>
    </recommendedName>
</protein>
<accession>A0A7R9KFH2</accession>
<gene>
    <name evidence="2" type="ORF">OSB1V03_LOCUS2628</name>
</gene>
<dbReference type="Pfam" id="PF02984">
    <property type="entry name" value="Cyclin_C"/>
    <property type="match status" value="1"/>
</dbReference>
<dbReference type="AlphaFoldDB" id="A0A7R9KFH2"/>
<keyword evidence="3" id="KW-1185">Reference proteome</keyword>
<dbReference type="Gene3D" id="1.10.472.10">
    <property type="entry name" value="Cyclin-like"/>
    <property type="match status" value="1"/>
</dbReference>
<feature type="domain" description="Cyclin C-terminal" evidence="1">
    <location>
        <begin position="38"/>
        <end position="102"/>
    </location>
</feature>
<dbReference type="EMBL" id="OC855528">
    <property type="protein sequence ID" value="CAD7622161.1"/>
    <property type="molecule type" value="Genomic_DNA"/>
</dbReference>
<evidence type="ECO:0000313" key="2">
    <source>
        <dbReference type="EMBL" id="CAD7622161.1"/>
    </source>
</evidence>
<proteinExistence type="predicted"/>
<name>A0A7R9KFH2_9ACAR</name>
<evidence type="ECO:0000313" key="3">
    <source>
        <dbReference type="Proteomes" id="UP000759131"/>
    </source>
</evidence>
<dbReference type="Proteomes" id="UP000759131">
    <property type="component" value="Unassembled WGS sequence"/>
</dbReference>
<sequence length="129" mass="14134">MNQRFVTLVTSVENSSGVPQRATAGAAVEPLKHEKLQFSCQLPSLIAAASIATAVHGLQSIHKQSKSFDLFVSSLATILGIDSSRIKSCVNEIESIVNSRTALVQQFVPKDTTNYEQNIQNYTKIEHNF</sequence>
<dbReference type="OrthoDB" id="306099at2759"/>
<dbReference type="InterPro" id="IPR004367">
    <property type="entry name" value="Cyclin_C-dom"/>
</dbReference>
<dbReference type="EMBL" id="CAJPIZ010000953">
    <property type="protein sequence ID" value="CAG2102591.1"/>
    <property type="molecule type" value="Genomic_DNA"/>
</dbReference>
<reference evidence="2" key="1">
    <citation type="submission" date="2020-11" db="EMBL/GenBank/DDBJ databases">
        <authorList>
            <person name="Tran Van P."/>
        </authorList>
    </citation>
    <scope>NUCLEOTIDE SEQUENCE</scope>
</reference>
<organism evidence="2">
    <name type="scientific">Medioppia subpectinata</name>
    <dbReference type="NCBI Taxonomy" id="1979941"/>
    <lineage>
        <taxon>Eukaryota</taxon>
        <taxon>Metazoa</taxon>
        <taxon>Ecdysozoa</taxon>
        <taxon>Arthropoda</taxon>
        <taxon>Chelicerata</taxon>
        <taxon>Arachnida</taxon>
        <taxon>Acari</taxon>
        <taxon>Acariformes</taxon>
        <taxon>Sarcoptiformes</taxon>
        <taxon>Oribatida</taxon>
        <taxon>Brachypylina</taxon>
        <taxon>Oppioidea</taxon>
        <taxon>Oppiidae</taxon>
        <taxon>Medioppia</taxon>
    </lineage>
</organism>
<evidence type="ECO:0000259" key="1">
    <source>
        <dbReference type="Pfam" id="PF02984"/>
    </source>
</evidence>